<dbReference type="GO" id="GO:0003676">
    <property type="term" value="F:nucleic acid binding"/>
    <property type="evidence" value="ECO:0007669"/>
    <property type="project" value="InterPro"/>
</dbReference>
<evidence type="ECO:0000256" key="1">
    <source>
        <dbReference type="ARBA" id="ARBA00007692"/>
    </source>
</evidence>
<evidence type="ECO:0000256" key="3">
    <source>
        <dbReference type="ARBA" id="ARBA00022946"/>
    </source>
</evidence>
<dbReference type="AlphaFoldDB" id="A0A2I0A5B2"/>
<reference evidence="4 5" key="1">
    <citation type="journal article" date="2017" name="Nature">
        <title>The Apostasia genome and the evolution of orchids.</title>
        <authorList>
            <person name="Zhang G.Q."/>
            <person name="Liu K.W."/>
            <person name="Li Z."/>
            <person name="Lohaus R."/>
            <person name="Hsiao Y.Y."/>
            <person name="Niu S.C."/>
            <person name="Wang J.Y."/>
            <person name="Lin Y.C."/>
            <person name="Xu Q."/>
            <person name="Chen L.J."/>
            <person name="Yoshida K."/>
            <person name="Fujiwara S."/>
            <person name="Wang Z.W."/>
            <person name="Zhang Y.Q."/>
            <person name="Mitsuda N."/>
            <person name="Wang M."/>
            <person name="Liu G.H."/>
            <person name="Pecoraro L."/>
            <person name="Huang H.X."/>
            <person name="Xiao X.J."/>
            <person name="Lin M."/>
            <person name="Wu X.Y."/>
            <person name="Wu W.L."/>
            <person name="Chen Y.Y."/>
            <person name="Chang S.B."/>
            <person name="Sakamoto S."/>
            <person name="Ohme-Takagi M."/>
            <person name="Yagi M."/>
            <person name="Zeng S.J."/>
            <person name="Shen C.Y."/>
            <person name="Yeh C.M."/>
            <person name="Luo Y.B."/>
            <person name="Tsai W.C."/>
            <person name="Van de Peer Y."/>
            <person name="Liu Z.J."/>
        </authorList>
    </citation>
    <scope>NUCLEOTIDE SEQUENCE [LARGE SCALE GENOMIC DNA]</scope>
    <source>
        <strain evidence="5">cv. Shenzhen</strain>
        <tissue evidence="4">Stem</tissue>
    </source>
</reference>
<protein>
    <submittedName>
        <fullName evidence="4">Uncharacterized protein</fullName>
    </submittedName>
</protein>
<evidence type="ECO:0000313" key="4">
    <source>
        <dbReference type="EMBL" id="PKA50738.1"/>
    </source>
</evidence>
<keyword evidence="2" id="KW-0806">Transcription termination</keyword>
<gene>
    <name evidence="4" type="ORF">AXF42_Ash017617</name>
</gene>
<dbReference type="EMBL" id="KZ452018">
    <property type="protein sequence ID" value="PKA50738.1"/>
    <property type="molecule type" value="Genomic_DNA"/>
</dbReference>
<proteinExistence type="inferred from homology"/>
<dbReference type="PANTHER" id="PTHR13068:SF236">
    <property type="entry name" value="OS02G0749800 PROTEIN"/>
    <property type="match status" value="1"/>
</dbReference>
<dbReference type="InterPro" id="IPR003690">
    <property type="entry name" value="MTERF"/>
</dbReference>
<dbReference type="PANTHER" id="PTHR13068">
    <property type="entry name" value="CGI-12 PROTEIN-RELATED"/>
    <property type="match status" value="1"/>
</dbReference>
<dbReference type="STRING" id="1088818.A0A2I0A5B2"/>
<dbReference type="Gene3D" id="1.25.70.10">
    <property type="entry name" value="Transcription termination factor 3, mitochondrial"/>
    <property type="match status" value="1"/>
</dbReference>
<sequence>MIFSPRKLYFLLRTCSALQSPNYLSSLRFPIPVFFSCSSSAADSPSLIDPFIADYLINSVEISPEQAIKGSGSLFYLQSTSKPYAVCQFFKNSGFSDVQIKKIISKSSRVLLADVDTLLKPRMEALKEFDFSDSDTIRLVSSNPTFLFCSDAQLKRINLWWEILQSKDLVLNALLRGSRIIFSSTERNIMPKIQFLRSYGISQDQIAYMFRINPTFVTRRLDIIRRLVKRVEELRFPCGSRAFCVALISISQMSRATMDSKLNVFRNMGCSEAEISLTILKCPQLLTLSAKNLKNTMDFLVKNAGFETSYVMERPLFLTCSLENRLIPRYHLLQFLKSKDLLKNGLSFFTITLFSEKKLMEKLIVPYQEEMPELRQIYAAALAGKLAM</sequence>
<dbReference type="OrthoDB" id="641315at2759"/>
<name>A0A2I0A5B2_9ASPA</name>
<organism evidence="4 5">
    <name type="scientific">Apostasia shenzhenica</name>
    <dbReference type="NCBI Taxonomy" id="1088818"/>
    <lineage>
        <taxon>Eukaryota</taxon>
        <taxon>Viridiplantae</taxon>
        <taxon>Streptophyta</taxon>
        <taxon>Embryophyta</taxon>
        <taxon>Tracheophyta</taxon>
        <taxon>Spermatophyta</taxon>
        <taxon>Magnoliopsida</taxon>
        <taxon>Liliopsida</taxon>
        <taxon>Asparagales</taxon>
        <taxon>Orchidaceae</taxon>
        <taxon>Apostasioideae</taxon>
        <taxon>Apostasia</taxon>
    </lineage>
</organism>
<comment type="similarity">
    <text evidence="1">Belongs to the mTERF family.</text>
</comment>
<dbReference type="Proteomes" id="UP000236161">
    <property type="component" value="Unassembled WGS sequence"/>
</dbReference>
<keyword evidence="5" id="KW-1185">Reference proteome</keyword>
<dbReference type="FunFam" id="1.25.70.10:FF:000001">
    <property type="entry name" value="Mitochondrial transcription termination factor-like"/>
    <property type="match status" value="1"/>
</dbReference>
<keyword evidence="3" id="KW-0809">Transit peptide</keyword>
<keyword evidence="2" id="KW-0804">Transcription</keyword>
<dbReference type="InterPro" id="IPR038538">
    <property type="entry name" value="MTERF_sf"/>
</dbReference>
<dbReference type="SMART" id="SM00733">
    <property type="entry name" value="Mterf"/>
    <property type="match status" value="6"/>
</dbReference>
<dbReference type="GO" id="GO:0006353">
    <property type="term" value="P:DNA-templated transcription termination"/>
    <property type="evidence" value="ECO:0007669"/>
    <property type="project" value="UniProtKB-KW"/>
</dbReference>
<evidence type="ECO:0000313" key="5">
    <source>
        <dbReference type="Proteomes" id="UP000236161"/>
    </source>
</evidence>
<evidence type="ECO:0000256" key="2">
    <source>
        <dbReference type="ARBA" id="ARBA00022472"/>
    </source>
</evidence>
<dbReference type="Pfam" id="PF02536">
    <property type="entry name" value="mTERF"/>
    <property type="match status" value="2"/>
</dbReference>
<accession>A0A2I0A5B2</accession>
<keyword evidence="2" id="KW-0805">Transcription regulation</keyword>